<evidence type="ECO:0000313" key="9">
    <source>
        <dbReference type="EMBL" id="KAH7116838.1"/>
    </source>
</evidence>
<name>A0A9P9ICT8_9PLEO</name>
<comment type="caution">
    <text evidence="9">The sequence shown here is derived from an EMBL/GenBank/DDBJ whole genome shotgun (WGS) entry which is preliminary data.</text>
</comment>
<keyword evidence="4" id="KW-0997">Cell inner membrane</keyword>
<dbReference type="PANTHER" id="PTHR30574">
    <property type="entry name" value="INNER MEMBRANE PROTEIN YEDE"/>
    <property type="match status" value="1"/>
</dbReference>
<dbReference type="Proteomes" id="UP000700596">
    <property type="component" value="Unassembled WGS sequence"/>
</dbReference>
<evidence type="ECO:0000256" key="8">
    <source>
        <dbReference type="SAM" id="Phobius"/>
    </source>
</evidence>
<keyword evidence="10" id="KW-1185">Reference proteome</keyword>
<evidence type="ECO:0000256" key="5">
    <source>
        <dbReference type="ARBA" id="ARBA00022692"/>
    </source>
</evidence>
<protein>
    <submittedName>
        <fullName evidence="9">YeeE/YedE family integral membrane protein</fullName>
    </submittedName>
</protein>
<keyword evidence="7 8" id="KW-0472">Membrane</keyword>
<evidence type="ECO:0000256" key="7">
    <source>
        <dbReference type="ARBA" id="ARBA00023136"/>
    </source>
</evidence>
<dbReference type="PANTHER" id="PTHR30574:SF1">
    <property type="entry name" value="SULPHUR TRANSPORT DOMAIN-CONTAINING PROTEIN"/>
    <property type="match status" value="1"/>
</dbReference>
<dbReference type="EMBL" id="JAGMWT010000014">
    <property type="protein sequence ID" value="KAH7116838.1"/>
    <property type="molecule type" value="Genomic_DNA"/>
</dbReference>
<evidence type="ECO:0000256" key="2">
    <source>
        <dbReference type="ARBA" id="ARBA00022448"/>
    </source>
</evidence>
<feature type="transmembrane region" description="Helical" evidence="8">
    <location>
        <begin position="74"/>
        <end position="93"/>
    </location>
</feature>
<dbReference type="OrthoDB" id="10254418at2759"/>
<keyword evidence="6 8" id="KW-1133">Transmembrane helix</keyword>
<sequence>MFTPVETSIGALLLHQATSVLLYQNGNILGVSGYLRRLFSAPTKETLSFFAGMAASLLPLKIFLPELITNYPPIPSTAVAALVTIAVGVLVGYGTKMSNGCTSGHMLCGLSRLSGRSTTAVAIFFPTAILTHHLVHPTLITDACSSEIPCYLPVYPTYTTSTKLAAFAIAIILIARMTPRYVEKVLIAQGKHDAQSSARQLVQFFAGLEFGLGLHISQMASPSKVLSFLSFPRLQAWDPSLALVILFGVLPNLIEIQARGFEITPLFSDKFELPKKTIRDVDWKFVVGAAAFGMGWGLTGTCPGPAFLRAVVQPTWGLLWMGGLVVGNKMAW</sequence>
<evidence type="ECO:0000256" key="4">
    <source>
        <dbReference type="ARBA" id="ARBA00022519"/>
    </source>
</evidence>
<dbReference type="Pfam" id="PF04143">
    <property type="entry name" value="Sulf_transp"/>
    <property type="match status" value="1"/>
</dbReference>
<dbReference type="InterPro" id="IPR046513">
    <property type="entry name" value="DUF6691"/>
</dbReference>
<dbReference type="GO" id="GO:0005886">
    <property type="term" value="C:plasma membrane"/>
    <property type="evidence" value="ECO:0007669"/>
    <property type="project" value="UniProtKB-SubCell"/>
</dbReference>
<comment type="subcellular location">
    <subcellularLocation>
        <location evidence="1">Cell inner membrane</location>
        <topology evidence="1">Multi-pass membrane protein</topology>
    </subcellularLocation>
</comment>
<dbReference type="InterPro" id="IPR007272">
    <property type="entry name" value="Sulf_transp_TsuA/YedE"/>
</dbReference>
<feature type="transmembrane region" description="Helical" evidence="8">
    <location>
        <begin position="281"/>
        <end position="300"/>
    </location>
</feature>
<evidence type="ECO:0000256" key="1">
    <source>
        <dbReference type="ARBA" id="ARBA00004429"/>
    </source>
</evidence>
<accession>A0A9P9ICT8</accession>
<proteinExistence type="predicted"/>
<organism evidence="9 10">
    <name type="scientific">Dendryphion nanum</name>
    <dbReference type="NCBI Taxonomy" id="256645"/>
    <lineage>
        <taxon>Eukaryota</taxon>
        <taxon>Fungi</taxon>
        <taxon>Dikarya</taxon>
        <taxon>Ascomycota</taxon>
        <taxon>Pezizomycotina</taxon>
        <taxon>Dothideomycetes</taxon>
        <taxon>Pleosporomycetidae</taxon>
        <taxon>Pleosporales</taxon>
        <taxon>Torulaceae</taxon>
        <taxon>Dendryphion</taxon>
    </lineage>
</organism>
<evidence type="ECO:0000313" key="10">
    <source>
        <dbReference type="Proteomes" id="UP000700596"/>
    </source>
</evidence>
<dbReference type="AlphaFoldDB" id="A0A9P9ICT8"/>
<keyword evidence="5 8" id="KW-0812">Transmembrane</keyword>
<gene>
    <name evidence="9" type="ORF">B0J11DRAFT_102189</name>
</gene>
<feature type="transmembrane region" description="Helical" evidence="8">
    <location>
        <begin position="47"/>
        <end position="68"/>
    </location>
</feature>
<keyword evidence="2" id="KW-0813">Transport</keyword>
<evidence type="ECO:0000256" key="6">
    <source>
        <dbReference type="ARBA" id="ARBA00022989"/>
    </source>
</evidence>
<dbReference type="Pfam" id="PF20398">
    <property type="entry name" value="DUF6691"/>
    <property type="match status" value="1"/>
</dbReference>
<evidence type="ECO:0000256" key="3">
    <source>
        <dbReference type="ARBA" id="ARBA00022475"/>
    </source>
</evidence>
<feature type="transmembrane region" description="Helical" evidence="8">
    <location>
        <begin position="113"/>
        <end position="135"/>
    </location>
</feature>
<feature type="transmembrane region" description="Helical" evidence="8">
    <location>
        <begin position="12"/>
        <end position="35"/>
    </location>
</feature>
<feature type="transmembrane region" description="Helical" evidence="8">
    <location>
        <begin position="155"/>
        <end position="175"/>
    </location>
</feature>
<reference evidence="9" key="1">
    <citation type="journal article" date="2021" name="Nat. Commun.">
        <title>Genetic determinants of endophytism in the Arabidopsis root mycobiome.</title>
        <authorList>
            <person name="Mesny F."/>
            <person name="Miyauchi S."/>
            <person name="Thiergart T."/>
            <person name="Pickel B."/>
            <person name="Atanasova L."/>
            <person name="Karlsson M."/>
            <person name="Huettel B."/>
            <person name="Barry K.W."/>
            <person name="Haridas S."/>
            <person name="Chen C."/>
            <person name="Bauer D."/>
            <person name="Andreopoulos W."/>
            <person name="Pangilinan J."/>
            <person name="LaButti K."/>
            <person name="Riley R."/>
            <person name="Lipzen A."/>
            <person name="Clum A."/>
            <person name="Drula E."/>
            <person name="Henrissat B."/>
            <person name="Kohler A."/>
            <person name="Grigoriev I.V."/>
            <person name="Martin F.M."/>
            <person name="Hacquard S."/>
        </authorList>
    </citation>
    <scope>NUCLEOTIDE SEQUENCE</scope>
    <source>
        <strain evidence="9">MPI-CAGE-CH-0243</strain>
    </source>
</reference>
<keyword evidence="3" id="KW-1003">Cell membrane</keyword>